<dbReference type="InterPro" id="IPR029060">
    <property type="entry name" value="PIN-like_dom_sf"/>
</dbReference>
<reference evidence="7" key="1">
    <citation type="journal article" date="2019" name="Int. J. Syst. Evol. Microbiol.">
        <title>The Global Catalogue of Microorganisms (GCM) 10K type strain sequencing project: providing services to taxonomists for standard genome sequencing and annotation.</title>
        <authorList>
            <consortium name="The Broad Institute Genomics Platform"/>
            <consortium name="The Broad Institute Genome Sequencing Center for Infectious Disease"/>
            <person name="Wu L."/>
            <person name="Ma J."/>
        </authorList>
    </citation>
    <scope>NUCLEOTIDE SEQUENCE [LARGE SCALE GENOMIC DNA]</scope>
    <source>
        <strain evidence="7">JCM 3325</strain>
    </source>
</reference>
<dbReference type="Gene3D" id="3.40.50.1010">
    <property type="entry name" value="5'-nuclease"/>
    <property type="match status" value="1"/>
</dbReference>
<evidence type="ECO:0000259" key="5">
    <source>
        <dbReference type="Pfam" id="PF01850"/>
    </source>
</evidence>
<dbReference type="Proteomes" id="UP001501231">
    <property type="component" value="Unassembled WGS sequence"/>
</dbReference>
<evidence type="ECO:0000256" key="2">
    <source>
        <dbReference type="ARBA" id="ARBA00022723"/>
    </source>
</evidence>
<keyword evidence="2" id="KW-0479">Metal-binding</keyword>
<feature type="domain" description="PIN" evidence="5">
    <location>
        <begin position="7"/>
        <end position="107"/>
    </location>
</feature>
<protein>
    <recommendedName>
        <fullName evidence="5">PIN domain-containing protein</fullName>
    </recommendedName>
</protein>
<evidence type="ECO:0000256" key="1">
    <source>
        <dbReference type="ARBA" id="ARBA00022722"/>
    </source>
</evidence>
<organism evidence="6 7">
    <name type="scientific">Actinomadura vinacea</name>
    <dbReference type="NCBI Taxonomy" id="115336"/>
    <lineage>
        <taxon>Bacteria</taxon>
        <taxon>Bacillati</taxon>
        <taxon>Actinomycetota</taxon>
        <taxon>Actinomycetes</taxon>
        <taxon>Streptosporangiales</taxon>
        <taxon>Thermomonosporaceae</taxon>
        <taxon>Actinomadura</taxon>
    </lineage>
</organism>
<evidence type="ECO:0000256" key="4">
    <source>
        <dbReference type="ARBA" id="ARBA00022842"/>
    </source>
</evidence>
<dbReference type="RefSeq" id="WP_344592508.1">
    <property type="nucleotide sequence ID" value="NZ_BAAARW010000020.1"/>
</dbReference>
<dbReference type="InterPro" id="IPR002716">
    <property type="entry name" value="PIN_dom"/>
</dbReference>
<sequence>MSIQTLVLDSEGLSKAVRDDRQVMAMLEQARLDDAAVVTSAVTLVEARDPKTPQPRFDWVLSRIEILPVTEQSARLASKLLAGASLHGHKYALDALVAATALLAPGPVAILSSDPDDLAMLVQGRVRVVKV</sequence>
<dbReference type="Pfam" id="PF01850">
    <property type="entry name" value="PIN"/>
    <property type="match status" value="1"/>
</dbReference>
<proteinExistence type="predicted"/>
<dbReference type="EMBL" id="BAAARW010000020">
    <property type="protein sequence ID" value="GAA2432830.1"/>
    <property type="molecule type" value="Genomic_DNA"/>
</dbReference>
<evidence type="ECO:0000313" key="7">
    <source>
        <dbReference type="Proteomes" id="UP001501231"/>
    </source>
</evidence>
<keyword evidence="4" id="KW-0460">Magnesium</keyword>
<dbReference type="SUPFAM" id="SSF88723">
    <property type="entry name" value="PIN domain-like"/>
    <property type="match status" value="1"/>
</dbReference>
<comment type="caution">
    <text evidence="6">The sequence shown here is derived from an EMBL/GenBank/DDBJ whole genome shotgun (WGS) entry which is preliminary data.</text>
</comment>
<evidence type="ECO:0000256" key="3">
    <source>
        <dbReference type="ARBA" id="ARBA00022801"/>
    </source>
</evidence>
<evidence type="ECO:0000313" key="6">
    <source>
        <dbReference type="EMBL" id="GAA2432830.1"/>
    </source>
</evidence>
<keyword evidence="1" id="KW-0540">Nuclease</keyword>
<gene>
    <name evidence="6" type="ORF">GCM10010191_53560</name>
</gene>
<name>A0ABP5WUL0_9ACTN</name>
<accession>A0ABP5WUL0</accession>
<keyword evidence="3" id="KW-0378">Hydrolase</keyword>
<keyword evidence="7" id="KW-1185">Reference proteome</keyword>